<dbReference type="AlphaFoldDB" id="A0A543PY22"/>
<reference evidence="1 2" key="1">
    <citation type="submission" date="2019-06" db="EMBL/GenBank/DDBJ databases">
        <title>Sequencing the genomes of 1000 actinobacteria strains.</title>
        <authorList>
            <person name="Klenk H.-P."/>
        </authorList>
    </citation>
    <scope>NUCLEOTIDE SEQUENCE [LARGE SCALE GENOMIC DNA]</scope>
    <source>
        <strain evidence="1 2">DSM 21776</strain>
    </source>
</reference>
<name>A0A543PY22_9MICO</name>
<evidence type="ECO:0000313" key="1">
    <source>
        <dbReference type="EMBL" id="TQN48950.1"/>
    </source>
</evidence>
<comment type="caution">
    <text evidence="1">The sequence shown here is derived from an EMBL/GenBank/DDBJ whole genome shotgun (WGS) entry which is preliminary data.</text>
</comment>
<sequence length="70" mass="7651">MLQHNKAVLGRAVRVRRPRSVAANHPTKCSFDWIFAQEQVLTSPVTARDVVRRVTVSDVVSEPVPAGGGE</sequence>
<accession>A0A543PY22</accession>
<dbReference type="EMBL" id="VFQF01000001">
    <property type="protein sequence ID" value="TQN48950.1"/>
    <property type="molecule type" value="Genomic_DNA"/>
</dbReference>
<gene>
    <name evidence="1" type="ORF">FHX52_2105</name>
</gene>
<evidence type="ECO:0000313" key="2">
    <source>
        <dbReference type="Proteomes" id="UP000320085"/>
    </source>
</evidence>
<proteinExistence type="predicted"/>
<protein>
    <submittedName>
        <fullName evidence="1">Uncharacterized protein</fullName>
    </submittedName>
</protein>
<dbReference type="Proteomes" id="UP000320085">
    <property type="component" value="Unassembled WGS sequence"/>
</dbReference>
<organism evidence="1 2">
    <name type="scientific">Humibacillus xanthopallidus</name>
    <dbReference type="NCBI Taxonomy" id="412689"/>
    <lineage>
        <taxon>Bacteria</taxon>
        <taxon>Bacillati</taxon>
        <taxon>Actinomycetota</taxon>
        <taxon>Actinomycetes</taxon>
        <taxon>Micrococcales</taxon>
        <taxon>Intrasporangiaceae</taxon>
        <taxon>Humibacillus</taxon>
    </lineage>
</organism>